<proteinExistence type="predicted"/>
<sequence>MIKDNPDTRIPKEKFIRLSNEICGIFPTEQPETYYVPAYRDSRGKPISAHGKLYDRYVNTRVKYQKLELISKSSRKNKDLNPDNVTNNDVNEDEELVQEFMNWLKHNVDPFHKVVDYWRLTSKSRLKAFSNDNIEIYQYYDLYPSLKQPLGYSLLTTDFELPTVSRESQFTV</sequence>
<dbReference type="EMBL" id="VVIM01000008">
    <property type="protein sequence ID" value="KAB0795227.1"/>
    <property type="molecule type" value="Genomic_DNA"/>
</dbReference>
<keyword evidence="2" id="KW-1185">Reference proteome</keyword>
<organism evidence="1 2">
    <name type="scientific">Photinus pyralis</name>
    <name type="common">Common eastern firefly</name>
    <name type="synonym">Lampyris pyralis</name>
    <dbReference type="NCBI Taxonomy" id="7054"/>
    <lineage>
        <taxon>Eukaryota</taxon>
        <taxon>Metazoa</taxon>
        <taxon>Ecdysozoa</taxon>
        <taxon>Arthropoda</taxon>
        <taxon>Hexapoda</taxon>
        <taxon>Insecta</taxon>
        <taxon>Pterygota</taxon>
        <taxon>Neoptera</taxon>
        <taxon>Endopterygota</taxon>
        <taxon>Coleoptera</taxon>
        <taxon>Polyphaga</taxon>
        <taxon>Elateriformia</taxon>
        <taxon>Elateroidea</taxon>
        <taxon>Lampyridae</taxon>
        <taxon>Lampyrinae</taxon>
        <taxon>Photinus</taxon>
    </lineage>
</organism>
<evidence type="ECO:0000313" key="2">
    <source>
        <dbReference type="Proteomes" id="UP000327044"/>
    </source>
</evidence>
<name>A0A5N4AD13_PHOPY</name>
<evidence type="ECO:0000313" key="1">
    <source>
        <dbReference type="EMBL" id="KAB0795227.1"/>
    </source>
</evidence>
<protein>
    <submittedName>
        <fullName evidence="1">Uncharacterized protein</fullName>
    </submittedName>
</protein>
<reference evidence="1 2" key="1">
    <citation type="journal article" date="2018" name="Elife">
        <title>Firefly genomes illuminate parallel origins of bioluminescence in beetles.</title>
        <authorList>
            <person name="Fallon T.R."/>
            <person name="Lower S.E."/>
            <person name="Chang C.H."/>
            <person name="Bessho-Uehara M."/>
            <person name="Martin G.J."/>
            <person name="Bewick A.J."/>
            <person name="Behringer M."/>
            <person name="Debat H.J."/>
            <person name="Wong I."/>
            <person name="Day J.C."/>
            <person name="Suvorov A."/>
            <person name="Silva C.J."/>
            <person name="Stanger-Hall K.F."/>
            <person name="Hall D.W."/>
            <person name="Schmitz R.J."/>
            <person name="Nelson D.R."/>
            <person name="Lewis S.M."/>
            <person name="Shigenobu S."/>
            <person name="Bybee S.M."/>
            <person name="Larracuente A.M."/>
            <person name="Oba Y."/>
            <person name="Weng J.K."/>
        </authorList>
    </citation>
    <scope>NUCLEOTIDE SEQUENCE [LARGE SCALE GENOMIC DNA]</scope>
    <source>
        <strain evidence="1">1611_PpyrPB1</strain>
        <tissue evidence="1">Whole body</tissue>
    </source>
</reference>
<dbReference type="InParanoid" id="A0A5N4AD13"/>
<dbReference type="Proteomes" id="UP000327044">
    <property type="component" value="Unassembled WGS sequence"/>
</dbReference>
<dbReference type="OrthoDB" id="3598281at2759"/>
<gene>
    <name evidence="1" type="ORF">PPYR_12066</name>
</gene>
<accession>A0A5N4AD13</accession>
<dbReference type="AlphaFoldDB" id="A0A5N4AD13"/>
<comment type="caution">
    <text evidence="1">The sequence shown here is derived from an EMBL/GenBank/DDBJ whole genome shotgun (WGS) entry which is preliminary data.</text>
</comment>